<dbReference type="InterPro" id="IPR037396">
    <property type="entry name" value="FMN_HAD"/>
</dbReference>
<evidence type="ECO:0000313" key="7">
    <source>
        <dbReference type="EMBL" id="KAL0262778.1"/>
    </source>
</evidence>
<name>A0ABR3CQ68_9PEZI</name>
<keyword evidence="3" id="KW-0288">FMN</keyword>
<keyword evidence="2" id="KW-0285">Flavoprotein</keyword>
<evidence type="ECO:0000256" key="2">
    <source>
        <dbReference type="ARBA" id="ARBA00022630"/>
    </source>
</evidence>
<evidence type="ECO:0000256" key="1">
    <source>
        <dbReference type="ARBA" id="ARBA00001917"/>
    </source>
</evidence>
<dbReference type="InterPro" id="IPR008259">
    <property type="entry name" value="FMN_hydac_DH_AS"/>
</dbReference>
<dbReference type="RefSeq" id="XP_066635807.1">
    <property type="nucleotide sequence ID" value="XM_066773240.1"/>
</dbReference>
<keyword evidence="4" id="KW-0560">Oxidoreductase</keyword>
<evidence type="ECO:0000256" key="4">
    <source>
        <dbReference type="ARBA" id="ARBA00023002"/>
    </source>
</evidence>
<keyword evidence="8" id="KW-1185">Reference proteome</keyword>
<dbReference type="CDD" id="cd02809">
    <property type="entry name" value="alpha_hydroxyacid_oxid_FMN"/>
    <property type="match status" value="1"/>
</dbReference>
<evidence type="ECO:0000256" key="5">
    <source>
        <dbReference type="ARBA" id="ARBA00024042"/>
    </source>
</evidence>
<dbReference type="InterPro" id="IPR012133">
    <property type="entry name" value="Alpha-hydoxy_acid_DH_FMN"/>
</dbReference>
<dbReference type="EMBL" id="JAJVCZ030000002">
    <property type="protein sequence ID" value="KAL0262778.1"/>
    <property type="molecule type" value="Genomic_DNA"/>
</dbReference>
<protein>
    <recommendedName>
        <fullName evidence="6">FMN hydroxy acid dehydrogenase domain-containing protein</fullName>
    </recommendedName>
</protein>
<proteinExistence type="inferred from homology"/>
<gene>
    <name evidence="7" type="ORF">SLS55_001751</name>
</gene>
<dbReference type="PIRSF" id="PIRSF000138">
    <property type="entry name" value="Al-hdrx_acd_dh"/>
    <property type="match status" value="1"/>
</dbReference>
<comment type="cofactor">
    <cofactor evidence="1">
        <name>FMN</name>
        <dbReference type="ChEBI" id="CHEBI:58210"/>
    </cofactor>
</comment>
<evidence type="ECO:0000259" key="6">
    <source>
        <dbReference type="PROSITE" id="PS51349"/>
    </source>
</evidence>
<comment type="similarity">
    <text evidence="5">Belongs to the FMN-dependent alpha-hydroxy acid dehydrogenase family.</text>
</comment>
<evidence type="ECO:0000256" key="3">
    <source>
        <dbReference type="ARBA" id="ARBA00022643"/>
    </source>
</evidence>
<dbReference type="PANTHER" id="PTHR10578">
    <property type="entry name" value="S -2-HYDROXY-ACID OXIDASE-RELATED"/>
    <property type="match status" value="1"/>
</dbReference>
<dbReference type="PROSITE" id="PS51349">
    <property type="entry name" value="FMN_HYDROXY_ACID_DH_2"/>
    <property type="match status" value="1"/>
</dbReference>
<reference evidence="7 8" key="1">
    <citation type="submission" date="2024-02" db="EMBL/GenBank/DDBJ databases">
        <title>De novo assembly and annotation of 12 fungi associated with fruit tree decline syndrome in Ontario, Canada.</title>
        <authorList>
            <person name="Sulman M."/>
            <person name="Ellouze W."/>
            <person name="Ilyukhin E."/>
        </authorList>
    </citation>
    <scope>NUCLEOTIDE SEQUENCE [LARGE SCALE GENOMIC DNA]</scope>
    <source>
        <strain evidence="7 8">FDS-637</strain>
    </source>
</reference>
<feature type="domain" description="FMN hydroxy acid dehydrogenase" evidence="6">
    <location>
        <begin position="6"/>
        <end position="404"/>
    </location>
</feature>
<sequence length="412" mass="44365">MRPDNVKGDDPITVDEAARIAKTRLPGHVWDFYACGSDDEKAVQRNFKAFDRLFILPRVMRNVTNVDTSTTIFGHRYPLPIGIAPSAMQRLVGGNGEVDMARAASVLGMNMTLSSQSTTGLEEVIRERNGVDSPPPFWMQIYLTQDLAKSTPLIKRAEGEQNSKKAFELSTKQSAAGYEALVVTVDTPVLGNRINERKTPLVLPDNLRLANIESSANAPKLRKPTFNRLLMDARTAQQAQDIISSAGGSMHSASLEWASTINFLRKTTNMKIILKGIMTAEDAALAVEHGADAIVVSNHGGRQLDCAPSTIEVLPDVAKAVDGKIPVVVDGGITRGSDVLKAVSLGADFVLVGRAVLWGLAVDGQRGVEAIGNILERELSRSMALAGIKTLKEADRKILAVARTGGFGMARL</sequence>
<dbReference type="PROSITE" id="PS00557">
    <property type="entry name" value="FMN_HYDROXY_ACID_DH_1"/>
    <property type="match status" value="1"/>
</dbReference>
<evidence type="ECO:0000313" key="8">
    <source>
        <dbReference type="Proteomes" id="UP001430584"/>
    </source>
</evidence>
<accession>A0ABR3CQ68</accession>
<dbReference type="Proteomes" id="UP001430584">
    <property type="component" value="Unassembled WGS sequence"/>
</dbReference>
<dbReference type="InterPro" id="IPR013785">
    <property type="entry name" value="Aldolase_TIM"/>
</dbReference>
<dbReference type="InterPro" id="IPR000262">
    <property type="entry name" value="FMN-dep_DH"/>
</dbReference>
<dbReference type="Gene3D" id="3.20.20.70">
    <property type="entry name" value="Aldolase class I"/>
    <property type="match status" value="1"/>
</dbReference>
<organism evidence="7 8">
    <name type="scientific">Diplodia seriata</name>
    <dbReference type="NCBI Taxonomy" id="420778"/>
    <lineage>
        <taxon>Eukaryota</taxon>
        <taxon>Fungi</taxon>
        <taxon>Dikarya</taxon>
        <taxon>Ascomycota</taxon>
        <taxon>Pezizomycotina</taxon>
        <taxon>Dothideomycetes</taxon>
        <taxon>Dothideomycetes incertae sedis</taxon>
        <taxon>Botryosphaeriales</taxon>
        <taxon>Botryosphaeriaceae</taxon>
        <taxon>Diplodia</taxon>
    </lineage>
</organism>
<dbReference type="SUPFAM" id="SSF51395">
    <property type="entry name" value="FMN-linked oxidoreductases"/>
    <property type="match status" value="1"/>
</dbReference>
<comment type="caution">
    <text evidence="7">The sequence shown here is derived from an EMBL/GenBank/DDBJ whole genome shotgun (WGS) entry which is preliminary data.</text>
</comment>
<dbReference type="GeneID" id="92005836"/>
<dbReference type="PANTHER" id="PTHR10578:SF107">
    <property type="entry name" value="2-HYDROXYACID OXIDASE 1"/>
    <property type="match status" value="1"/>
</dbReference>
<dbReference type="Pfam" id="PF01070">
    <property type="entry name" value="FMN_dh"/>
    <property type="match status" value="1"/>
</dbReference>